<dbReference type="AlphaFoldDB" id="U5DPT3"/>
<sequence length="185" mass="20205">MPSSSPAAISGRHVRIRSVASRLLSDLTVIVCPALWQKLREHLARAYPYEGCGLLLGTAAETDTTVAEVWIAKNAWDATAAELFPEAATLGSARDRFAIDPRELLQAQKSGRDRGLDIVGVYHSHPDSEAVPSAFDREIAWAAYAYLIASVQQGRVAEVRCWRLDEATDAFRPEALCIRAAGVEE</sequence>
<reference evidence="7 8" key="1">
    <citation type="submission" date="2013-05" db="EMBL/GenBank/DDBJ databases">
        <title>Draft genome sequence of Rubidibacter lacunae KORDI 51-2.</title>
        <authorList>
            <person name="Choi D.H."/>
            <person name="Noh J.H."/>
            <person name="Kwon K.-K."/>
            <person name="Lee J.-H."/>
            <person name="Ryu J.-Y."/>
        </authorList>
    </citation>
    <scope>NUCLEOTIDE SEQUENCE [LARGE SCALE GENOMIC DNA]</scope>
    <source>
        <strain evidence="7 8">KORDI 51-2</strain>
    </source>
</reference>
<dbReference type="Proteomes" id="UP000016960">
    <property type="component" value="Unassembled WGS sequence"/>
</dbReference>
<dbReference type="GO" id="GO:0006508">
    <property type="term" value="P:proteolysis"/>
    <property type="evidence" value="ECO:0007669"/>
    <property type="project" value="UniProtKB-KW"/>
</dbReference>
<evidence type="ECO:0000259" key="6">
    <source>
        <dbReference type="PROSITE" id="PS50249"/>
    </source>
</evidence>
<proteinExistence type="predicted"/>
<protein>
    <submittedName>
        <fullName evidence="7">Putative metal-dependent protease of the PAD1/JAB1 superfamily</fullName>
    </submittedName>
</protein>
<dbReference type="Gene3D" id="3.40.140.10">
    <property type="entry name" value="Cytidine Deaminase, domain 2"/>
    <property type="match status" value="1"/>
</dbReference>
<dbReference type="CDD" id="cd08070">
    <property type="entry name" value="MPN_like"/>
    <property type="match status" value="1"/>
</dbReference>
<dbReference type="eggNOG" id="COG1310">
    <property type="taxonomic scope" value="Bacteria"/>
</dbReference>
<evidence type="ECO:0000313" key="7">
    <source>
        <dbReference type="EMBL" id="ERN41710.1"/>
    </source>
</evidence>
<evidence type="ECO:0000256" key="1">
    <source>
        <dbReference type="ARBA" id="ARBA00022670"/>
    </source>
</evidence>
<dbReference type="EMBL" id="ASSJ01000041">
    <property type="protein sequence ID" value="ERN41710.1"/>
    <property type="molecule type" value="Genomic_DNA"/>
</dbReference>
<evidence type="ECO:0000256" key="4">
    <source>
        <dbReference type="ARBA" id="ARBA00022833"/>
    </source>
</evidence>
<comment type="caution">
    <text evidence="7">The sequence shown here is derived from an EMBL/GenBank/DDBJ whole genome shotgun (WGS) entry which is preliminary data.</text>
</comment>
<feature type="domain" description="MPN" evidence="6">
    <location>
        <begin position="28"/>
        <end position="177"/>
    </location>
</feature>
<dbReference type="GO" id="GO:0008235">
    <property type="term" value="F:metalloexopeptidase activity"/>
    <property type="evidence" value="ECO:0007669"/>
    <property type="project" value="TreeGrafter"/>
</dbReference>
<keyword evidence="2" id="KW-0479">Metal-binding</keyword>
<dbReference type="FunFam" id="3.40.140.10:FF:000085">
    <property type="entry name" value="Mov34/MPN/PAD-1 family protein"/>
    <property type="match status" value="1"/>
</dbReference>
<name>U5DPT3_9CHRO</name>
<evidence type="ECO:0000256" key="3">
    <source>
        <dbReference type="ARBA" id="ARBA00022801"/>
    </source>
</evidence>
<dbReference type="SMART" id="SM00232">
    <property type="entry name" value="JAB_MPN"/>
    <property type="match status" value="1"/>
</dbReference>
<dbReference type="PANTHER" id="PTHR34858:SF1">
    <property type="entry name" value="CYSO-CYSTEINE PEPTIDASE"/>
    <property type="match status" value="1"/>
</dbReference>
<dbReference type="SUPFAM" id="SSF102712">
    <property type="entry name" value="JAB1/MPN domain"/>
    <property type="match status" value="1"/>
</dbReference>
<evidence type="ECO:0000256" key="2">
    <source>
        <dbReference type="ARBA" id="ARBA00022723"/>
    </source>
</evidence>
<dbReference type="InParanoid" id="U5DPT3"/>
<dbReference type="Pfam" id="PF14464">
    <property type="entry name" value="Prok-JAB"/>
    <property type="match status" value="1"/>
</dbReference>
<keyword evidence="8" id="KW-1185">Reference proteome</keyword>
<evidence type="ECO:0000313" key="8">
    <source>
        <dbReference type="Proteomes" id="UP000016960"/>
    </source>
</evidence>
<keyword evidence="4" id="KW-0862">Zinc</keyword>
<dbReference type="InterPro" id="IPR037518">
    <property type="entry name" value="MPN"/>
</dbReference>
<dbReference type="InterPro" id="IPR051929">
    <property type="entry name" value="VirAsm_ModProt"/>
</dbReference>
<dbReference type="GO" id="GO:0008270">
    <property type="term" value="F:zinc ion binding"/>
    <property type="evidence" value="ECO:0007669"/>
    <property type="project" value="TreeGrafter"/>
</dbReference>
<dbReference type="InterPro" id="IPR000555">
    <property type="entry name" value="JAMM/MPN+_dom"/>
</dbReference>
<accession>U5DPT3</accession>
<keyword evidence="5" id="KW-0482">Metalloprotease</keyword>
<organism evidence="7 8">
    <name type="scientific">Rubidibacter lacunae KORDI 51-2</name>
    <dbReference type="NCBI Taxonomy" id="582515"/>
    <lineage>
        <taxon>Bacteria</taxon>
        <taxon>Bacillati</taxon>
        <taxon>Cyanobacteriota</taxon>
        <taxon>Cyanophyceae</taxon>
        <taxon>Oscillatoriophycideae</taxon>
        <taxon>Chroococcales</taxon>
        <taxon>Aphanothecaceae</taxon>
        <taxon>Rubidibacter</taxon>
    </lineage>
</organism>
<dbReference type="PROSITE" id="PS50249">
    <property type="entry name" value="MPN"/>
    <property type="match status" value="1"/>
</dbReference>
<keyword evidence="1 7" id="KW-0645">Protease</keyword>
<gene>
    <name evidence="7" type="ORF">KR51_00015550</name>
</gene>
<dbReference type="PANTHER" id="PTHR34858">
    <property type="entry name" value="CYSO-CYSTEINE PEPTIDASE"/>
    <property type="match status" value="1"/>
</dbReference>
<keyword evidence="3" id="KW-0378">Hydrolase</keyword>
<dbReference type="InterPro" id="IPR028090">
    <property type="entry name" value="JAB_dom_prok"/>
</dbReference>
<dbReference type="STRING" id="582515.KR51_00015550"/>
<evidence type="ECO:0000256" key="5">
    <source>
        <dbReference type="ARBA" id="ARBA00023049"/>
    </source>
</evidence>